<evidence type="ECO:0000313" key="2">
    <source>
        <dbReference type="EMBL" id="BBZ47172.1"/>
    </source>
</evidence>
<dbReference type="PANTHER" id="PTHR12149">
    <property type="entry name" value="FRUCTOSAMINE 3 KINASE-RELATED PROTEIN"/>
    <property type="match status" value="1"/>
</dbReference>
<dbReference type="Gene3D" id="3.30.200.20">
    <property type="entry name" value="Phosphorylase Kinase, domain 1"/>
    <property type="match status" value="1"/>
</dbReference>
<proteinExistence type="inferred from homology"/>
<gene>
    <name evidence="2" type="ORF">MPRM_44530</name>
</gene>
<comment type="similarity">
    <text evidence="1">Belongs to the fructosamine kinase family.</text>
</comment>
<dbReference type="Proteomes" id="UP000467105">
    <property type="component" value="Chromosome"/>
</dbReference>
<dbReference type="Gene3D" id="1.20.1270.240">
    <property type="match status" value="1"/>
</dbReference>
<reference evidence="2 3" key="1">
    <citation type="journal article" date="2019" name="Emerg. Microbes Infect.">
        <title>Comprehensive subspecies identification of 175 nontuberculous mycobacteria species based on 7547 genomic profiles.</title>
        <authorList>
            <person name="Matsumoto Y."/>
            <person name="Kinjo T."/>
            <person name="Motooka D."/>
            <person name="Nabeya D."/>
            <person name="Jung N."/>
            <person name="Uechi K."/>
            <person name="Horii T."/>
            <person name="Iida T."/>
            <person name="Fujita J."/>
            <person name="Nakamura S."/>
        </authorList>
    </citation>
    <scope>NUCLEOTIDE SEQUENCE [LARGE SCALE GENOMIC DNA]</scope>
    <source>
        <strain evidence="2 3">JCM 14742</strain>
    </source>
</reference>
<evidence type="ECO:0000313" key="3">
    <source>
        <dbReference type="Proteomes" id="UP000467105"/>
    </source>
</evidence>
<dbReference type="Pfam" id="PF03881">
    <property type="entry name" value="Fructosamin_kin"/>
    <property type="match status" value="1"/>
</dbReference>
<keyword evidence="1 2" id="KW-0418">Kinase</keyword>
<dbReference type="GO" id="GO:0016301">
    <property type="term" value="F:kinase activity"/>
    <property type="evidence" value="ECO:0007669"/>
    <property type="project" value="UniProtKB-UniRule"/>
</dbReference>
<protein>
    <submittedName>
        <fullName evidence="2">Fructosamine kinase</fullName>
    </submittedName>
</protein>
<dbReference type="PIRSF" id="PIRSF006221">
    <property type="entry name" value="Ketosamine-3-kinase"/>
    <property type="match status" value="1"/>
</dbReference>
<dbReference type="RefSeq" id="WP_085268276.1">
    <property type="nucleotide sequence ID" value="NZ_AP022614.1"/>
</dbReference>
<name>A0A7I7Z0J7_9MYCO</name>
<keyword evidence="1" id="KW-0808">Transferase</keyword>
<dbReference type="PANTHER" id="PTHR12149:SF8">
    <property type="entry name" value="PROTEIN-RIBULOSAMINE 3-KINASE"/>
    <property type="match status" value="1"/>
</dbReference>
<dbReference type="SUPFAM" id="SSF56112">
    <property type="entry name" value="Protein kinase-like (PK-like)"/>
    <property type="match status" value="1"/>
</dbReference>
<dbReference type="OrthoDB" id="5291879at2"/>
<dbReference type="InterPro" id="IPR016477">
    <property type="entry name" value="Fructo-/Ketosamine-3-kinase"/>
</dbReference>
<sequence>MTDFVKQHPGAPAGYFAWEAAGLRWLSDVDGGAACADVIAVDDTSLTLRRLGSVPPAAPAARAFGAQLAVTHDAGGAEFGAGPDGWDGPGFFGPLSQPLPMSLRRHRRWGAFYAEERLAPMAELAAARLDPPTRDAVDSVIARCGAGDFDDDEPPARLHGDLWSGNVMWTPDGVVLIDPAAHAGHRETDLAMLELFGCPHYDQVVAGYQGVRSLRAGWRDRIGLHQLFALLAHVVLFGEGYAARTKAAARAALAA</sequence>
<dbReference type="InterPro" id="IPR011009">
    <property type="entry name" value="Kinase-like_dom_sf"/>
</dbReference>
<dbReference type="Gene3D" id="1.10.510.10">
    <property type="entry name" value="Transferase(Phosphotransferase) domain 1"/>
    <property type="match status" value="1"/>
</dbReference>
<keyword evidence="3" id="KW-1185">Reference proteome</keyword>
<evidence type="ECO:0000256" key="1">
    <source>
        <dbReference type="PIRNR" id="PIRNR006221"/>
    </source>
</evidence>
<accession>A0A7I7Z0J7</accession>
<dbReference type="EMBL" id="AP022614">
    <property type="protein sequence ID" value="BBZ47172.1"/>
    <property type="molecule type" value="Genomic_DNA"/>
</dbReference>
<organism evidence="2 3">
    <name type="scientific">Mycobacterium parmense</name>
    <dbReference type="NCBI Taxonomy" id="185642"/>
    <lineage>
        <taxon>Bacteria</taxon>
        <taxon>Bacillati</taxon>
        <taxon>Actinomycetota</taxon>
        <taxon>Actinomycetes</taxon>
        <taxon>Mycobacteriales</taxon>
        <taxon>Mycobacteriaceae</taxon>
        <taxon>Mycobacterium</taxon>
        <taxon>Mycobacterium simiae complex</taxon>
    </lineage>
</organism>
<dbReference type="AlphaFoldDB" id="A0A7I7Z0J7"/>